<dbReference type="EMBL" id="JAVDTF010000002">
    <property type="protein sequence ID" value="MDR6784529.1"/>
    <property type="molecule type" value="Genomic_DNA"/>
</dbReference>
<dbReference type="Proteomes" id="UP001246858">
    <property type="component" value="Unassembled WGS sequence"/>
</dbReference>
<comment type="caution">
    <text evidence="1">The sequence shown here is derived from an EMBL/GenBank/DDBJ whole genome shotgun (WGS) entry which is preliminary data.</text>
</comment>
<accession>A0ACC6KZJ0</accession>
<organism evidence="1 2">
    <name type="scientific">Pedobacter africanus</name>
    <dbReference type="NCBI Taxonomy" id="151894"/>
    <lineage>
        <taxon>Bacteria</taxon>
        <taxon>Pseudomonadati</taxon>
        <taxon>Bacteroidota</taxon>
        <taxon>Sphingobacteriia</taxon>
        <taxon>Sphingobacteriales</taxon>
        <taxon>Sphingobacteriaceae</taxon>
        <taxon>Pedobacter</taxon>
    </lineage>
</organism>
<evidence type="ECO:0000313" key="1">
    <source>
        <dbReference type="EMBL" id="MDR6784529.1"/>
    </source>
</evidence>
<name>A0ACC6KZJ0_9SPHI</name>
<protein>
    <submittedName>
        <fullName evidence="1">Uncharacterized protein</fullName>
    </submittedName>
</protein>
<keyword evidence="2" id="KW-1185">Reference proteome</keyword>
<reference evidence="1" key="1">
    <citation type="submission" date="2023-07" db="EMBL/GenBank/DDBJ databases">
        <title>Sorghum-associated microbial communities from plants grown in Nebraska, USA.</title>
        <authorList>
            <person name="Schachtman D."/>
        </authorList>
    </citation>
    <scope>NUCLEOTIDE SEQUENCE</scope>
    <source>
        <strain evidence="1">2697</strain>
    </source>
</reference>
<proteinExistence type="predicted"/>
<evidence type="ECO:0000313" key="2">
    <source>
        <dbReference type="Proteomes" id="UP001246858"/>
    </source>
</evidence>
<gene>
    <name evidence="1" type="ORF">J2X78_003094</name>
</gene>
<sequence>MMKKNIIYPLVVMVMVLGSCELVEVENPNVGEDRFLGSGNSSVEWTDGMRRQMSVMVGSNTEFTELVSDNYFNNYTSSSKVFDIPQINFFDQDVANLQAGIHRTMEMCDYGLTKVFPADASSTPAQKAELLMYKAYTHLLSADLFVGMPARPLGEVLSPDAHRNAAITLLNEAQSLFTAANDRLVCALLRSRAYYGMGNAQQALTEATTALQNPLLLRQVMYGTTNGPANNFQGNIYTTSGNNPFAPLPRLDFLDPKYFNTNATAALDQKPIAIAKAEEAYLILAEVMASANNLSGARTALKAMLTECVSKRMTTSISDKAETRNGGNKVYPLTAMKVKFDAASSEKEGYIYNRQAGNITAYQVSGTKVTAAEIDAANTQDDLLYLIYLMRQEIFIAEGRRMTDLGIRFPVSEREQLGNSNVTQAHSQAVIPAFIPKNREMDDFEINTATGVVTMKHDMNKVLIQHKTAAGIMPFIN</sequence>